<dbReference type="NCBIfam" id="NF000582">
    <property type="entry name" value="PRK00006.1"/>
    <property type="match status" value="1"/>
</dbReference>
<dbReference type="EC" id="4.2.1.59" evidence="8"/>
<dbReference type="HAMAP" id="MF_00406">
    <property type="entry name" value="FabZ"/>
    <property type="match status" value="1"/>
</dbReference>
<keyword evidence="9" id="KW-0812">Transmembrane</keyword>
<keyword evidence="6 8" id="KW-0456">Lyase</keyword>
<evidence type="ECO:0000256" key="5">
    <source>
        <dbReference type="ARBA" id="ARBA00023098"/>
    </source>
</evidence>
<feature type="transmembrane region" description="Helical" evidence="9">
    <location>
        <begin position="57"/>
        <end position="79"/>
    </location>
</feature>
<dbReference type="InterPro" id="IPR010084">
    <property type="entry name" value="FabZ"/>
</dbReference>
<keyword evidence="3 8" id="KW-0444">Lipid biosynthesis</keyword>
<dbReference type="EMBL" id="CP071382">
    <property type="protein sequence ID" value="QSV45578.1"/>
    <property type="molecule type" value="Genomic_DNA"/>
</dbReference>
<comment type="catalytic activity">
    <reaction evidence="8">
        <text>a (3R)-hydroxyacyl-[ACP] = a (2E)-enoyl-[ACP] + H2O</text>
        <dbReference type="Rhea" id="RHEA:13097"/>
        <dbReference type="Rhea" id="RHEA-COMP:9925"/>
        <dbReference type="Rhea" id="RHEA-COMP:9945"/>
        <dbReference type="ChEBI" id="CHEBI:15377"/>
        <dbReference type="ChEBI" id="CHEBI:78784"/>
        <dbReference type="ChEBI" id="CHEBI:78827"/>
        <dbReference type="EC" id="4.2.1.59"/>
    </reaction>
</comment>
<feature type="active site" evidence="8">
    <location>
        <position position="51"/>
    </location>
</feature>
<comment type="function">
    <text evidence="7 8">Involved in unsaturated fatty acids biosynthesis. Catalyzes the dehydration of short chain beta-hydroxyacyl-ACPs and long chain saturated and unsaturated beta-hydroxyacyl-ACPs.</text>
</comment>
<keyword evidence="9" id="KW-0472">Membrane</keyword>
<comment type="similarity">
    <text evidence="8">Belongs to the thioester dehydratase family. FabZ subfamily.</text>
</comment>
<dbReference type="Proteomes" id="UP000663651">
    <property type="component" value="Chromosome"/>
</dbReference>
<dbReference type="PANTHER" id="PTHR30272:SF1">
    <property type="entry name" value="3-HYDROXYACYL-[ACYL-CARRIER-PROTEIN] DEHYDRATASE"/>
    <property type="match status" value="1"/>
</dbReference>
<evidence type="ECO:0000256" key="7">
    <source>
        <dbReference type="ARBA" id="ARBA00025049"/>
    </source>
</evidence>
<dbReference type="GO" id="GO:0019171">
    <property type="term" value="F:(3R)-hydroxyacyl-[acyl-carrier-protein] dehydratase activity"/>
    <property type="evidence" value="ECO:0007669"/>
    <property type="project" value="UniProtKB-EC"/>
</dbReference>
<gene>
    <name evidence="8 10" type="primary">fabZ</name>
    <name evidence="10" type="ORF">JZM60_15900</name>
</gene>
<dbReference type="InterPro" id="IPR029069">
    <property type="entry name" value="HotDog_dom_sf"/>
</dbReference>
<name>A0ABX7Q3C1_9BACT</name>
<keyword evidence="2 8" id="KW-0963">Cytoplasm</keyword>
<evidence type="ECO:0000313" key="11">
    <source>
        <dbReference type="Proteomes" id="UP000663651"/>
    </source>
</evidence>
<keyword evidence="11" id="KW-1185">Reference proteome</keyword>
<evidence type="ECO:0000256" key="4">
    <source>
        <dbReference type="ARBA" id="ARBA00022556"/>
    </source>
</evidence>
<evidence type="ECO:0000256" key="9">
    <source>
        <dbReference type="SAM" id="Phobius"/>
    </source>
</evidence>
<keyword evidence="5 8" id="KW-0443">Lipid metabolism</keyword>
<evidence type="ECO:0000256" key="8">
    <source>
        <dbReference type="HAMAP-Rule" id="MF_00406"/>
    </source>
</evidence>
<dbReference type="PANTHER" id="PTHR30272">
    <property type="entry name" value="3-HYDROXYACYL-[ACYL-CARRIER-PROTEIN] DEHYDRATASE"/>
    <property type="match status" value="1"/>
</dbReference>
<comment type="subcellular location">
    <subcellularLocation>
        <location evidence="1 8">Cytoplasm</location>
    </subcellularLocation>
</comment>
<protein>
    <recommendedName>
        <fullName evidence="8">3-hydroxyacyl-[acyl-carrier-protein] dehydratase FabZ</fullName>
        <ecNumber evidence="8">4.2.1.59</ecNumber>
    </recommendedName>
    <alternativeName>
        <fullName evidence="8">(3R)-hydroxymyristoyl-[acyl-carrier-protein] dehydratase</fullName>
        <shortName evidence="8">(3R)-hydroxymyristoyl-ACP dehydrase</shortName>
    </alternativeName>
    <alternativeName>
        <fullName evidence="8">Beta-hydroxyacyl-ACP dehydratase</fullName>
    </alternativeName>
</protein>
<accession>A0ABX7Q3C1</accession>
<evidence type="ECO:0000256" key="3">
    <source>
        <dbReference type="ARBA" id="ARBA00022516"/>
    </source>
</evidence>
<organism evidence="10 11">
    <name type="scientific">Geobacter benzoatilyticus</name>
    <dbReference type="NCBI Taxonomy" id="2815309"/>
    <lineage>
        <taxon>Bacteria</taxon>
        <taxon>Pseudomonadati</taxon>
        <taxon>Thermodesulfobacteriota</taxon>
        <taxon>Desulfuromonadia</taxon>
        <taxon>Geobacterales</taxon>
        <taxon>Geobacteraceae</taxon>
        <taxon>Geobacter</taxon>
    </lineage>
</organism>
<evidence type="ECO:0000313" key="10">
    <source>
        <dbReference type="EMBL" id="QSV45578.1"/>
    </source>
</evidence>
<keyword evidence="9" id="KW-1133">Transmembrane helix</keyword>
<reference evidence="10 11" key="1">
    <citation type="submission" date="2021-03" db="EMBL/GenBank/DDBJ databases">
        <title>Geobacter metallireducens gen. nov. sp. nov., a microorganism capable of coupling the complete oxidation of organic compounds to the reduction of iron and other metals.</title>
        <authorList>
            <person name="Li Y."/>
        </authorList>
    </citation>
    <scope>NUCLEOTIDE SEQUENCE [LARGE SCALE GENOMIC DNA]</scope>
    <source>
        <strain evidence="10 11">Jerry-YX</strain>
    </source>
</reference>
<dbReference type="Gene3D" id="3.10.129.10">
    <property type="entry name" value="Hotdog Thioesterase"/>
    <property type="match status" value="1"/>
</dbReference>
<sequence>MDIILNIDEIMKILPHRYPFLLVDRVVEHVPGERIVGLKNVTINEPFFQGHFPGHPIMPGVLIIEAMAQVGGILAYLALGDEVRNKVCYFAAIDNVKFRKPVVPGDQLRIEVMATGCKRGIWCFSAKASVNGKVTTEADLKATFADQVRL</sequence>
<dbReference type="InterPro" id="IPR013114">
    <property type="entry name" value="FabA_FabZ"/>
</dbReference>
<dbReference type="SUPFAM" id="SSF54637">
    <property type="entry name" value="Thioesterase/thiol ester dehydrase-isomerase"/>
    <property type="match status" value="1"/>
</dbReference>
<dbReference type="Pfam" id="PF07977">
    <property type="entry name" value="FabA"/>
    <property type="match status" value="1"/>
</dbReference>
<dbReference type="NCBIfam" id="TIGR01750">
    <property type="entry name" value="fabZ"/>
    <property type="match status" value="1"/>
</dbReference>
<keyword evidence="4 8" id="KW-0441">Lipid A biosynthesis</keyword>
<evidence type="ECO:0000256" key="1">
    <source>
        <dbReference type="ARBA" id="ARBA00004496"/>
    </source>
</evidence>
<evidence type="ECO:0000256" key="6">
    <source>
        <dbReference type="ARBA" id="ARBA00023239"/>
    </source>
</evidence>
<dbReference type="CDD" id="cd01288">
    <property type="entry name" value="FabZ"/>
    <property type="match status" value="1"/>
</dbReference>
<dbReference type="RefSeq" id="WP_207163371.1">
    <property type="nucleotide sequence ID" value="NZ_CP071382.1"/>
</dbReference>
<proteinExistence type="inferred from homology"/>
<evidence type="ECO:0000256" key="2">
    <source>
        <dbReference type="ARBA" id="ARBA00022490"/>
    </source>
</evidence>